<name>A0A8E2D5I9_9PORP</name>
<reference evidence="2 3" key="1">
    <citation type="submission" date="2020-07" db="EMBL/GenBank/DDBJ databases">
        <title>Genomic Encyclopedia of Type Strains, Phase IV (KMG-IV): sequencing the most valuable type-strain genomes for metagenomic binning, comparative biology and taxonomic classification.</title>
        <authorList>
            <person name="Goeker M."/>
        </authorList>
    </citation>
    <scope>NUCLEOTIDE SEQUENCE [LARGE SCALE GENOMIC DNA]</scope>
    <source>
        <strain evidence="2 3">DSM 23697</strain>
    </source>
</reference>
<proteinExistence type="predicted"/>
<comment type="caution">
    <text evidence="2">The sequence shown here is derived from an EMBL/GenBank/DDBJ whole genome shotgun (WGS) entry which is preliminary data.</text>
</comment>
<keyword evidence="1" id="KW-0472">Membrane</keyword>
<dbReference type="AlphaFoldDB" id="A0A8E2D5I9"/>
<keyword evidence="3" id="KW-1185">Reference proteome</keyword>
<protein>
    <submittedName>
        <fullName evidence="2">Uncharacterized protein</fullName>
    </submittedName>
</protein>
<dbReference type="EMBL" id="JACCCY010000008">
    <property type="protein sequence ID" value="NYI51187.1"/>
    <property type="molecule type" value="Genomic_DNA"/>
</dbReference>
<accession>A0A8E2D5I9</accession>
<feature type="transmembrane region" description="Helical" evidence="1">
    <location>
        <begin position="18"/>
        <end position="37"/>
    </location>
</feature>
<organism evidence="2 3">
    <name type="scientific">Macellibacteroides fermentans</name>
    <dbReference type="NCBI Taxonomy" id="879969"/>
    <lineage>
        <taxon>Bacteria</taxon>
        <taxon>Pseudomonadati</taxon>
        <taxon>Bacteroidota</taxon>
        <taxon>Bacteroidia</taxon>
        <taxon>Bacteroidales</taxon>
        <taxon>Porphyromonadaceae</taxon>
        <taxon>Macellibacteroides</taxon>
    </lineage>
</organism>
<evidence type="ECO:0000313" key="3">
    <source>
        <dbReference type="Proteomes" id="UP000574332"/>
    </source>
</evidence>
<keyword evidence="1" id="KW-0812">Transmembrane</keyword>
<dbReference type="Proteomes" id="UP000574332">
    <property type="component" value="Unassembled WGS sequence"/>
</dbReference>
<evidence type="ECO:0000256" key="1">
    <source>
        <dbReference type="SAM" id="Phobius"/>
    </source>
</evidence>
<keyword evidence="1" id="KW-1133">Transmembrane helix</keyword>
<gene>
    <name evidence="2" type="ORF">F5613_003361</name>
</gene>
<evidence type="ECO:0000313" key="2">
    <source>
        <dbReference type="EMBL" id="NYI51187.1"/>
    </source>
</evidence>
<sequence>MATIRACNINLNNNDLTLLVFAAIYFCIKIFSLVLHVV</sequence>